<dbReference type="InterPro" id="IPR015813">
    <property type="entry name" value="Pyrv/PenolPyrv_kinase-like_dom"/>
</dbReference>
<dbReference type="GO" id="GO:0072657">
    <property type="term" value="P:protein localization to membrane"/>
    <property type="evidence" value="ECO:0007669"/>
    <property type="project" value="TreeGrafter"/>
</dbReference>
<proteinExistence type="inferred from homology"/>
<evidence type="ECO:0000256" key="4">
    <source>
        <dbReference type="ARBA" id="ARBA00022729"/>
    </source>
</evidence>
<evidence type="ECO:0000256" key="5">
    <source>
        <dbReference type="ARBA" id="ARBA00022989"/>
    </source>
</evidence>
<keyword evidence="4" id="KW-0732">Signal</keyword>
<evidence type="ECO:0000256" key="7">
    <source>
        <dbReference type="RuleBase" id="RU363079"/>
    </source>
</evidence>
<evidence type="ECO:0000256" key="6">
    <source>
        <dbReference type="ARBA" id="ARBA00023136"/>
    </source>
</evidence>
<dbReference type="GO" id="GO:0016020">
    <property type="term" value="C:membrane"/>
    <property type="evidence" value="ECO:0007669"/>
    <property type="project" value="UniProtKB-SubCell"/>
</dbReference>
<feature type="transmembrane region" description="Helical" evidence="7">
    <location>
        <begin position="284"/>
        <end position="310"/>
    </location>
</feature>
<keyword evidence="3 7" id="KW-0812">Transmembrane</keyword>
<evidence type="ECO:0000256" key="1">
    <source>
        <dbReference type="ARBA" id="ARBA00004141"/>
    </source>
</evidence>
<dbReference type="AlphaFoldDB" id="A0A662YN13"/>
<protein>
    <recommendedName>
        <fullName evidence="7">Transmembrane 9 superfamily member</fullName>
    </recommendedName>
</protein>
<evidence type="ECO:0000256" key="3">
    <source>
        <dbReference type="ARBA" id="ARBA00022692"/>
    </source>
</evidence>
<feature type="transmembrane region" description="Helical" evidence="7">
    <location>
        <begin position="169"/>
        <end position="187"/>
    </location>
</feature>
<keyword evidence="5 7" id="KW-1133">Transmembrane helix</keyword>
<dbReference type="PANTHER" id="PTHR10766:SF111">
    <property type="entry name" value="TRANSMEMBRANE 9 SUPERFAMILY MEMBER 2"/>
    <property type="match status" value="1"/>
</dbReference>
<dbReference type="EMBL" id="SCEB01000878">
    <property type="protein sequence ID" value="RXM97937.1"/>
    <property type="molecule type" value="Genomic_DNA"/>
</dbReference>
<dbReference type="InterPro" id="IPR040442">
    <property type="entry name" value="Pyrv_kinase-like_dom_sf"/>
</dbReference>
<dbReference type="GO" id="GO:0003824">
    <property type="term" value="F:catalytic activity"/>
    <property type="evidence" value="ECO:0007669"/>
    <property type="project" value="InterPro"/>
</dbReference>
<comment type="caution">
    <text evidence="8">The sequence shown here is derived from an EMBL/GenBank/DDBJ whole genome shotgun (WGS) entry which is preliminary data.</text>
</comment>
<keyword evidence="6 7" id="KW-0472">Membrane</keyword>
<dbReference type="SUPFAM" id="SSF51621">
    <property type="entry name" value="Phosphoenolpyruvate/pyruvate domain"/>
    <property type="match status" value="1"/>
</dbReference>
<name>A0A662YN13_ACIRT</name>
<comment type="similarity">
    <text evidence="2 7">Belongs to the nonaspanin (TM9SF) (TC 9.A.2) family.</text>
</comment>
<dbReference type="InterPro" id="IPR004240">
    <property type="entry name" value="EMP70"/>
</dbReference>
<comment type="subcellular location">
    <subcellularLocation>
        <location evidence="1">Membrane</location>
        <topology evidence="1">Multi-pass membrane protein</topology>
    </subcellularLocation>
</comment>
<feature type="transmembrane region" description="Helical" evidence="7">
    <location>
        <begin position="199"/>
        <end position="222"/>
    </location>
</feature>
<organism evidence="8 9">
    <name type="scientific">Acipenser ruthenus</name>
    <name type="common">Sterlet sturgeon</name>
    <dbReference type="NCBI Taxonomy" id="7906"/>
    <lineage>
        <taxon>Eukaryota</taxon>
        <taxon>Metazoa</taxon>
        <taxon>Chordata</taxon>
        <taxon>Craniata</taxon>
        <taxon>Vertebrata</taxon>
        <taxon>Euteleostomi</taxon>
        <taxon>Actinopterygii</taxon>
        <taxon>Chondrostei</taxon>
        <taxon>Acipenseriformes</taxon>
        <taxon>Acipenseridae</taxon>
        <taxon>Acipenser</taxon>
    </lineage>
</organism>
<gene>
    <name evidence="8" type="ORF">EOD39_13788</name>
</gene>
<dbReference type="Pfam" id="PF02990">
    <property type="entry name" value="EMP70"/>
    <property type="match status" value="2"/>
</dbReference>
<reference evidence="8 9" key="1">
    <citation type="submission" date="2019-01" db="EMBL/GenBank/DDBJ databases">
        <title>Draft Genome and Complete Hox-Cluster Characterization of the Sterlet Sturgeon (Acipenser ruthenus).</title>
        <authorList>
            <person name="Wei Q."/>
        </authorList>
    </citation>
    <scope>NUCLEOTIDE SEQUENCE [LARGE SCALE GENOMIC DNA]</scope>
    <source>
        <strain evidence="8">WHYD16114868_AA</strain>
        <tissue evidence="8">Blood</tissue>
    </source>
</reference>
<evidence type="ECO:0000313" key="9">
    <source>
        <dbReference type="Proteomes" id="UP000289886"/>
    </source>
</evidence>
<evidence type="ECO:0000256" key="2">
    <source>
        <dbReference type="ARBA" id="ARBA00005227"/>
    </source>
</evidence>
<dbReference type="PANTHER" id="PTHR10766">
    <property type="entry name" value="TRANSMEMBRANE 9 SUPERFAMILY PROTEIN"/>
    <property type="match status" value="1"/>
</dbReference>
<sequence>MSFKSEIELFVNRLDSVESVLPYEYTVFDFCAQKSEKRPSENLGQVLFGERIEPSPYKFEFKKEEQCKHVCTKTYDTKKTDDRQKLEFLKKGMLLNYQHHWIVDNMPVTWCYDVEDGQKFCNPGFPIGCYVTEDGRPKDACVVNRSPDDMRYGSMGSAGNSSRLCCCQILQVIVFADFFVMNLILWGEGSSAAIPFGTLVAVLALWFCISVPLTFLGAYFGFKKNAIEHPVRTNQIPRQIPEQSFYTKALPGIIMGGILPFGCIFIQLFFILNSIWSHQMYYMFGFLFLVFIILVITCSEATVLLCYFHLCAEIVTLETMKAQQTLPSIFSEIGQVDGIEALSNVLVRPLVQPLSFMEKEAKSTADSEYETVLTIALSPGPAWDLNSTADEADILGLVISGAYDILVLSSIQTYFEIGGRGRFSWSVWVHRQELGFQHRFQHTLPSKYIPRRAVLYVPGNDERKLRKLASLNVGSAVLDFEDGVALSKKFVDKCAHFLNGRTLTEPLRLITFVETAVGLLKIKDEEGLRRQSREGALMGFTGKQVIHPNQIKIVQEYFPSPEKVKWAQDLISAFDEHQKLGKGAFSFHGRMIDMPSLKQAQNIVTLAAAIQDK</sequence>
<keyword evidence="9" id="KW-1185">Reference proteome</keyword>
<dbReference type="GO" id="GO:0005737">
    <property type="term" value="C:cytoplasm"/>
    <property type="evidence" value="ECO:0007669"/>
    <property type="project" value="UniProtKB-ARBA"/>
</dbReference>
<comment type="caution">
    <text evidence="7">Lacks conserved residue(s) required for the propagation of feature annotation.</text>
</comment>
<evidence type="ECO:0000313" key="8">
    <source>
        <dbReference type="EMBL" id="RXM97937.1"/>
    </source>
</evidence>
<accession>A0A662YN13</accession>
<dbReference type="Proteomes" id="UP000289886">
    <property type="component" value="Unassembled WGS sequence"/>
</dbReference>
<dbReference type="Gene3D" id="3.20.20.60">
    <property type="entry name" value="Phosphoenolpyruvate-binding domains"/>
    <property type="match status" value="2"/>
</dbReference>
<feature type="transmembrane region" description="Helical" evidence="7">
    <location>
        <begin position="249"/>
        <end position="272"/>
    </location>
</feature>